<feature type="transmembrane region" description="Helical" evidence="6">
    <location>
        <begin position="79"/>
        <end position="97"/>
    </location>
</feature>
<proteinExistence type="predicted"/>
<gene>
    <name evidence="8" type="ORF">CAL22_12740</name>
</gene>
<dbReference type="GO" id="GO:0005886">
    <property type="term" value="C:plasma membrane"/>
    <property type="evidence" value="ECO:0007669"/>
    <property type="project" value="UniProtKB-SubCell"/>
</dbReference>
<comment type="caution">
    <text evidence="8">The sequence shown here is derived from an EMBL/GenBank/DDBJ whole genome shotgun (WGS) entry which is preliminary data.</text>
</comment>
<dbReference type="InterPro" id="IPR018076">
    <property type="entry name" value="T2SS_GspF_dom"/>
</dbReference>
<name>A0A261V9B6_9BORD</name>
<evidence type="ECO:0000256" key="3">
    <source>
        <dbReference type="ARBA" id="ARBA00022692"/>
    </source>
</evidence>
<dbReference type="PANTHER" id="PTHR35007:SF1">
    <property type="entry name" value="PILUS ASSEMBLY PROTEIN"/>
    <property type="match status" value="1"/>
</dbReference>
<dbReference type="RefSeq" id="WP_094813823.1">
    <property type="nucleotide sequence ID" value="NZ_NEVU01000003.1"/>
</dbReference>
<keyword evidence="5 6" id="KW-0472">Membrane</keyword>
<accession>A0A261V9B6</accession>
<keyword evidence="4 6" id="KW-1133">Transmembrane helix</keyword>
<feature type="transmembrane region" description="Helical" evidence="6">
    <location>
        <begin position="226"/>
        <end position="244"/>
    </location>
</feature>
<dbReference type="EMBL" id="NEVU01000003">
    <property type="protein sequence ID" value="OZI70774.1"/>
    <property type="molecule type" value="Genomic_DNA"/>
</dbReference>
<feature type="transmembrane region" description="Helical" evidence="6">
    <location>
        <begin position="256"/>
        <end position="275"/>
    </location>
</feature>
<dbReference type="Pfam" id="PF00482">
    <property type="entry name" value="T2SSF"/>
    <property type="match status" value="1"/>
</dbReference>
<dbReference type="Gene3D" id="1.20.81.30">
    <property type="entry name" value="Type II secretion system (T2SS), domain F"/>
    <property type="match status" value="1"/>
</dbReference>
<evidence type="ECO:0000256" key="1">
    <source>
        <dbReference type="ARBA" id="ARBA00004651"/>
    </source>
</evidence>
<keyword evidence="9" id="KW-1185">Reference proteome</keyword>
<evidence type="ECO:0000313" key="9">
    <source>
        <dbReference type="Proteomes" id="UP000216429"/>
    </source>
</evidence>
<dbReference type="Proteomes" id="UP000216429">
    <property type="component" value="Unassembled WGS sequence"/>
</dbReference>
<evidence type="ECO:0000256" key="5">
    <source>
        <dbReference type="ARBA" id="ARBA00023136"/>
    </source>
</evidence>
<keyword evidence="2" id="KW-1003">Cell membrane</keyword>
<protein>
    <submittedName>
        <fullName evidence="8">Pilus assembly protein</fullName>
    </submittedName>
</protein>
<evidence type="ECO:0000256" key="6">
    <source>
        <dbReference type="SAM" id="Phobius"/>
    </source>
</evidence>
<reference evidence="9" key="1">
    <citation type="submission" date="2017-05" db="EMBL/GenBank/DDBJ databases">
        <title>Complete and WGS of Bordetella genogroups.</title>
        <authorList>
            <person name="Spilker T."/>
            <person name="Lipuma J."/>
        </authorList>
    </citation>
    <scope>NUCLEOTIDE SEQUENCE [LARGE SCALE GENOMIC DNA]</scope>
    <source>
        <strain evidence="9">AU6712</strain>
    </source>
</reference>
<comment type="subcellular location">
    <subcellularLocation>
        <location evidence="1">Cell membrane</location>
        <topology evidence="1">Multi-pass membrane protein</topology>
    </subcellularLocation>
</comment>
<organism evidence="8 9">
    <name type="scientific">Bordetella genomosp. 12</name>
    <dbReference type="NCBI Taxonomy" id="463035"/>
    <lineage>
        <taxon>Bacteria</taxon>
        <taxon>Pseudomonadati</taxon>
        <taxon>Pseudomonadota</taxon>
        <taxon>Betaproteobacteria</taxon>
        <taxon>Burkholderiales</taxon>
        <taxon>Alcaligenaceae</taxon>
        <taxon>Bordetella</taxon>
    </lineage>
</organism>
<dbReference type="OrthoDB" id="597333at2"/>
<dbReference type="AlphaFoldDB" id="A0A261V9B6"/>
<sequence length="283" mass="30433">MSGLLLALVLAMLAAALLSWQLQRSLRPAWRRYRETYVHDARHGLQEVFLFLDPQQLWGMAAVCACAAFGLLMILGSPWLLAASGAGLGWCVPAALLKRLRARRLLRLQSQLPAGLLSLAAGLKAGASLPTALRQLADLAQAPLSQELSLMLREQRIGVSFDDALSRLEARANVPAVRLVAAAFRVAGTSGGNLAQALEGIAHALRGELLAQGRLKALTAQGRMQAWVLSALPLVLGIVLYLLRPTHMALLWQTEAGWVVMAAMAGLQALGWLLIRRILRAAA</sequence>
<dbReference type="InterPro" id="IPR042094">
    <property type="entry name" value="T2SS_GspF_sf"/>
</dbReference>
<dbReference type="PANTHER" id="PTHR35007">
    <property type="entry name" value="INTEGRAL MEMBRANE PROTEIN-RELATED"/>
    <property type="match status" value="1"/>
</dbReference>
<keyword evidence="3 6" id="KW-0812">Transmembrane</keyword>
<evidence type="ECO:0000256" key="4">
    <source>
        <dbReference type="ARBA" id="ARBA00022989"/>
    </source>
</evidence>
<feature type="domain" description="Type II secretion system protein GspF" evidence="7">
    <location>
        <begin position="118"/>
        <end position="240"/>
    </location>
</feature>
<evidence type="ECO:0000313" key="8">
    <source>
        <dbReference type="EMBL" id="OZI70774.1"/>
    </source>
</evidence>
<evidence type="ECO:0000259" key="7">
    <source>
        <dbReference type="Pfam" id="PF00482"/>
    </source>
</evidence>
<evidence type="ECO:0000256" key="2">
    <source>
        <dbReference type="ARBA" id="ARBA00022475"/>
    </source>
</evidence>